<gene>
    <name evidence="1" type="ORF">BH720_033045</name>
</gene>
<dbReference type="Proteomes" id="UP000095472">
    <property type="component" value="Chromosome"/>
</dbReference>
<protein>
    <submittedName>
        <fullName evidence="1">Uncharacterized protein</fullName>
    </submittedName>
</protein>
<reference evidence="1 2" key="1">
    <citation type="journal article" date="2016" name="Genome Announc.">
        <title>Draft Genome Sequence of the Thermotolerant Cyanobacterium Desertifilum sp. IPPAS B-1220.</title>
        <authorList>
            <person name="Mironov K.S."/>
            <person name="Sinetova M.A."/>
            <person name="Bolatkhan K."/>
            <person name="Zayadan B.K."/>
            <person name="Ustinova V.V."/>
            <person name="Kupriyanova E.V."/>
            <person name="Skrypnik A.N."/>
            <person name="Gogoleva N.E."/>
            <person name="Gogolev Y.V."/>
            <person name="Los D.A."/>
        </authorList>
    </citation>
    <scope>NUCLEOTIDE SEQUENCE [LARGE SCALE GENOMIC DNA]</scope>
    <source>
        <strain evidence="1 2">IPPAS B-1220</strain>
    </source>
</reference>
<keyword evidence="2" id="KW-1185">Reference proteome</keyword>
<evidence type="ECO:0000313" key="2">
    <source>
        <dbReference type="Proteomes" id="UP000095472"/>
    </source>
</evidence>
<proteinExistence type="predicted"/>
<dbReference type="EMBL" id="CP182909">
    <property type="protein sequence ID" value="XPM63901.1"/>
    <property type="molecule type" value="Genomic_DNA"/>
</dbReference>
<name>A0ACD5GUN5_9CYAN</name>
<accession>A0ACD5GUN5</accession>
<evidence type="ECO:0000313" key="1">
    <source>
        <dbReference type="EMBL" id="XPM63901.1"/>
    </source>
</evidence>
<sequence length="49" mass="5415">MSKQQVILTIKFLLPVAIERLFPGVGLGIGALIYLYDLTTLNPLTLLEN</sequence>
<organism evidence="1 2">
    <name type="scientific">Desertifilum tharense IPPAS B-1220</name>
    <dbReference type="NCBI Taxonomy" id="1781255"/>
    <lineage>
        <taxon>Bacteria</taxon>
        <taxon>Bacillati</taxon>
        <taxon>Cyanobacteriota</taxon>
        <taxon>Cyanophyceae</taxon>
        <taxon>Desertifilales</taxon>
        <taxon>Desertifilaceae</taxon>
        <taxon>Desertifilum</taxon>
    </lineage>
</organism>